<dbReference type="CDD" id="cd14256">
    <property type="entry name" value="Dockerin_I"/>
    <property type="match status" value="1"/>
</dbReference>
<dbReference type="InterPro" id="IPR032812">
    <property type="entry name" value="SbsA_Ig"/>
</dbReference>
<evidence type="ECO:0000256" key="2">
    <source>
        <dbReference type="SAM" id="SignalP"/>
    </source>
</evidence>
<organism evidence="4 5">
    <name type="scientific">Geomesophilobacter sediminis</name>
    <dbReference type="NCBI Taxonomy" id="2798584"/>
    <lineage>
        <taxon>Bacteria</taxon>
        <taxon>Pseudomonadati</taxon>
        <taxon>Thermodesulfobacteriota</taxon>
        <taxon>Desulfuromonadia</taxon>
        <taxon>Geobacterales</taxon>
        <taxon>Geobacteraceae</taxon>
        <taxon>Geomesophilobacter</taxon>
    </lineage>
</organism>
<dbReference type="GO" id="GO:0000272">
    <property type="term" value="P:polysaccharide catabolic process"/>
    <property type="evidence" value="ECO:0007669"/>
    <property type="project" value="InterPro"/>
</dbReference>
<protein>
    <submittedName>
        <fullName evidence="4">Ig-like domain-containing protein</fullName>
    </submittedName>
</protein>
<reference evidence="4" key="1">
    <citation type="submission" date="2020-12" db="EMBL/GenBank/DDBJ databases">
        <title>Geomonas sp. Red875, isolated from river sediment.</title>
        <authorList>
            <person name="Xu Z."/>
            <person name="Zhang Z."/>
            <person name="Masuda Y."/>
            <person name="Itoh H."/>
            <person name="Senoo K."/>
        </authorList>
    </citation>
    <scope>NUCLEOTIDE SEQUENCE</scope>
    <source>
        <strain evidence="4">Red875</strain>
    </source>
</reference>
<accession>A0A8J7IY82</accession>
<name>A0A8J7IY82_9BACT</name>
<dbReference type="EMBL" id="JAEMHM010000007">
    <property type="protein sequence ID" value="MBJ6725072.1"/>
    <property type="molecule type" value="Genomic_DNA"/>
</dbReference>
<feature type="domain" description="SbsA Ig-like" evidence="3">
    <location>
        <begin position="378"/>
        <end position="476"/>
    </location>
</feature>
<dbReference type="Gene3D" id="2.60.40.1220">
    <property type="match status" value="3"/>
</dbReference>
<dbReference type="InterPro" id="IPR014755">
    <property type="entry name" value="Cu-Rt/internalin_Ig-like"/>
</dbReference>
<proteinExistence type="predicted"/>
<feature type="signal peptide" evidence="2">
    <location>
        <begin position="1"/>
        <end position="21"/>
    </location>
</feature>
<evidence type="ECO:0000259" key="3">
    <source>
        <dbReference type="Pfam" id="PF13205"/>
    </source>
</evidence>
<evidence type="ECO:0000313" key="4">
    <source>
        <dbReference type="EMBL" id="MBJ6725072.1"/>
    </source>
</evidence>
<evidence type="ECO:0000256" key="1">
    <source>
        <dbReference type="ARBA" id="ARBA00022729"/>
    </source>
</evidence>
<sequence length="659" mass="66932">MRKFLVALVAALALAAGNAYGALMSGSLSFMGTLNSDLIAINAFNGNAFTWSLDGDAAAGWTYSYSFTPSGSNRGPAFISIETAPGIGDLAPSFAYGGTVPGAGVLATLTPTSPQFTQDVNIDYRINRNVAVAASNTHVPALDPLTGAEPYGYEAWLGSGASALPVHVNTVLNGLQLALPSRTYGMTNGPSQPGLVTGYNAGGTSYQVVLKTMAAPMWGRFYLDGGDWTSNNGWLMAYNREYDTAVRPPFVLGTNQSGWIPVPGDNIPPALLSTAPADGATGVPLATAITITFSEPVDPATVTAASLTVANQVKVPGTVSYDATSRSATFTPSTPLMTGTAYTVTLASGVKDLFGNAMATGRVWSFTTTTASDTPPPAPPAVVATFPADGATAVVPGTFLTATFSSDLDPATINAATFTVGGVAGTVSYDATSRTATFAPATPLPYGTQFTATLAAGITGIDGQSLSAARSWSFTTMPAPDLNAPTVLSLSPGNGSRGAGVKGALSVAFSEALDPATVNGTTFTLQDPAGQSVDGTVAYLAASNTAQFIPSGSLSYYGAYTARLTGGIRDLAGNALAPLTWSFTTQPLYGDLDGSGGVPTVADALLALRIAVGLQVPTAYQRAACDVAPLAGGKPSPDGKVDGGDVIVILRRAVGLDNW</sequence>
<dbReference type="Proteomes" id="UP000636888">
    <property type="component" value="Unassembled WGS sequence"/>
</dbReference>
<feature type="domain" description="SbsA Ig-like" evidence="3">
    <location>
        <begin position="483"/>
        <end position="585"/>
    </location>
</feature>
<dbReference type="AlphaFoldDB" id="A0A8J7IY82"/>
<dbReference type="Pfam" id="PF13205">
    <property type="entry name" value="Big_5"/>
    <property type="match status" value="3"/>
</dbReference>
<keyword evidence="1 2" id="KW-0732">Signal</keyword>
<feature type="domain" description="SbsA Ig-like" evidence="3">
    <location>
        <begin position="265"/>
        <end position="368"/>
    </location>
</feature>
<evidence type="ECO:0000313" key="5">
    <source>
        <dbReference type="Proteomes" id="UP000636888"/>
    </source>
</evidence>
<dbReference type="Gene3D" id="1.10.1330.10">
    <property type="entry name" value="Dockerin domain"/>
    <property type="match status" value="1"/>
</dbReference>
<gene>
    <name evidence="4" type="ORF">JFN93_10165</name>
</gene>
<dbReference type="InterPro" id="IPR036439">
    <property type="entry name" value="Dockerin_dom_sf"/>
</dbReference>
<feature type="chain" id="PRO_5035164272" evidence="2">
    <location>
        <begin position="22"/>
        <end position="659"/>
    </location>
</feature>
<dbReference type="RefSeq" id="WP_199383960.1">
    <property type="nucleotide sequence ID" value="NZ_JAEMHM010000007.1"/>
</dbReference>
<comment type="caution">
    <text evidence="4">The sequence shown here is derived from an EMBL/GenBank/DDBJ whole genome shotgun (WGS) entry which is preliminary data.</text>
</comment>
<keyword evidence="5" id="KW-1185">Reference proteome</keyword>